<evidence type="ECO:0000256" key="1">
    <source>
        <dbReference type="SAM" id="SignalP"/>
    </source>
</evidence>
<dbReference type="RefSeq" id="WP_233393765.1">
    <property type="nucleotide sequence ID" value="NZ_JAJTWT010000008.1"/>
</dbReference>
<keyword evidence="3" id="KW-1185">Reference proteome</keyword>
<sequence>MTQLFSKSQIALAALAAIGSAVVIAPTVATAAGKTAGKYVSGDFHNHTTCSDGSISMQKLVKKVTDKVETPWGLDWFVQAGHGGTGNRNCTLVEDATLATPAYPYLTGNTPYNTGTAASPSQYAGPSTTWTQSIGAANIKGNGGGVGGNGNMWRWQSIQEYQYPLVEYLSAQRNVPLFVGLESVVAGHEHTSMSVITGQMPAGVDNASLPTAPGYTPLGNANALAQWSYCFDRGDTDTSRGNVTGSSVGNNWNCANPDSADSTSAALGWNDTAKKLLPASGAGVGSRGHLKTVEALKWMAKYHGQQSYYVPAHLERAGPFNPDGNNGFNIEHLRNFNNAAPDIAFGFESQPGHGAANNRGEYQVKRNSFAGVLTDSVGGTTYGGTGVYAGQVGGVWDALLGEGRNWWFFASSDWHNRGSFGPDDRRSTQDFYPGEYQRTHVLVRNGADKLRPQSIVDGLRTGNAWSATGQLIDRLAFVACASYAGPGARSNAAVEALAVAAATKGTDIDASGCATMGEKLKVRPGAEIVVAVAVRDPEGANFAPYSFPNPSLLQVGINQPMNKPVLDHVDVIRGLVTGYRTPGTADYAGEWPRNTNWLKADGTTTGLSAVPAAAKNTSAAIVKTFSGNGSTPWTTVHSGVDNTTFLKMSFRIPAVQASQYVRLRGSNLPAAVPYETDASGNPLSDIYTNANDTSMLRIPCTTVGTNVPANGGTWSQDKGTIDGCPAHLATASGASPIAGQKAVSYDVAAWADLWFYSNPIYVEVANSVTVAGVK</sequence>
<organism evidence="2 3">
    <name type="scientific">Pelomonas caseinilytica</name>
    <dbReference type="NCBI Taxonomy" id="2906763"/>
    <lineage>
        <taxon>Bacteria</taxon>
        <taxon>Pseudomonadati</taxon>
        <taxon>Pseudomonadota</taxon>
        <taxon>Betaproteobacteria</taxon>
        <taxon>Burkholderiales</taxon>
        <taxon>Sphaerotilaceae</taxon>
        <taxon>Roseateles</taxon>
    </lineage>
</organism>
<evidence type="ECO:0000313" key="3">
    <source>
        <dbReference type="Proteomes" id="UP001201463"/>
    </source>
</evidence>
<feature type="chain" id="PRO_5046152444" description="DUF3604 domain-containing protein" evidence="1">
    <location>
        <begin position="32"/>
        <end position="774"/>
    </location>
</feature>
<evidence type="ECO:0008006" key="4">
    <source>
        <dbReference type="Google" id="ProtNLM"/>
    </source>
</evidence>
<reference evidence="2 3" key="1">
    <citation type="submission" date="2021-12" db="EMBL/GenBank/DDBJ databases">
        <title>Genome seq of p7.</title>
        <authorList>
            <person name="Seo T."/>
        </authorList>
    </citation>
    <scope>NUCLEOTIDE SEQUENCE [LARGE SCALE GENOMIC DNA]</scope>
    <source>
        <strain evidence="2 3">P7</strain>
    </source>
</reference>
<accession>A0ABS8XHK9</accession>
<proteinExistence type="predicted"/>
<dbReference type="Proteomes" id="UP001201463">
    <property type="component" value="Unassembled WGS sequence"/>
</dbReference>
<feature type="signal peptide" evidence="1">
    <location>
        <begin position="1"/>
        <end position="31"/>
    </location>
</feature>
<gene>
    <name evidence="2" type="ORF">LXT12_18490</name>
</gene>
<comment type="caution">
    <text evidence="2">The sequence shown here is derived from an EMBL/GenBank/DDBJ whole genome shotgun (WGS) entry which is preliminary data.</text>
</comment>
<name>A0ABS8XHK9_9BURK</name>
<protein>
    <recommendedName>
        <fullName evidence="4">DUF3604 domain-containing protein</fullName>
    </recommendedName>
</protein>
<keyword evidence="1" id="KW-0732">Signal</keyword>
<evidence type="ECO:0000313" key="2">
    <source>
        <dbReference type="EMBL" id="MCE4539243.1"/>
    </source>
</evidence>
<dbReference type="EMBL" id="JAJTWT010000008">
    <property type="protein sequence ID" value="MCE4539243.1"/>
    <property type="molecule type" value="Genomic_DNA"/>
</dbReference>